<comment type="caution">
    <text evidence="6">The sequence shown here is derived from an EMBL/GenBank/DDBJ whole genome shotgun (WGS) entry which is preliminary data.</text>
</comment>
<dbReference type="SMART" id="SM00066">
    <property type="entry name" value="GAL4"/>
    <property type="match status" value="1"/>
</dbReference>
<dbReference type="PROSITE" id="PS50048">
    <property type="entry name" value="ZN2_CY6_FUNGAL_2"/>
    <property type="match status" value="1"/>
</dbReference>
<dbReference type="Proteomes" id="UP001586593">
    <property type="component" value="Unassembled WGS sequence"/>
</dbReference>
<dbReference type="InterPro" id="IPR007219">
    <property type="entry name" value="XnlR_reg_dom"/>
</dbReference>
<feature type="compositionally biased region" description="Polar residues" evidence="4">
    <location>
        <begin position="421"/>
        <end position="434"/>
    </location>
</feature>
<feature type="region of interest" description="Disordered" evidence="4">
    <location>
        <begin position="100"/>
        <end position="122"/>
    </location>
</feature>
<evidence type="ECO:0000256" key="1">
    <source>
        <dbReference type="ARBA" id="ARBA00004123"/>
    </source>
</evidence>
<evidence type="ECO:0000259" key="5">
    <source>
        <dbReference type="PROSITE" id="PS50048"/>
    </source>
</evidence>
<comment type="subcellular location">
    <subcellularLocation>
        <location evidence="1">Nucleus</location>
    </subcellularLocation>
</comment>
<feature type="region of interest" description="Disordered" evidence="4">
    <location>
        <begin position="415"/>
        <end position="434"/>
    </location>
</feature>
<dbReference type="Gene3D" id="4.10.240.10">
    <property type="entry name" value="Zn(2)-C6 fungal-type DNA-binding domain"/>
    <property type="match status" value="1"/>
</dbReference>
<protein>
    <recommendedName>
        <fullName evidence="5">Zn(2)-C6 fungal-type domain-containing protein</fullName>
    </recommendedName>
</protein>
<dbReference type="InterPro" id="IPR001138">
    <property type="entry name" value="Zn2Cys6_DnaBD"/>
</dbReference>
<evidence type="ECO:0000313" key="6">
    <source>
        <dbReference type="EMBL" id="KAL1849629.1"/>
    </source>
</evidence>
<dbReference type="EMBL" id="JAZHXJ010000864">
    <property type="protein sequence ID" value="KAL1849629.1"/>
    <property type="molecule type" value="Genomic_DNA"/>
</dbReference>
<dbReference type="InterPro" id="IPR050613">
    <property type="entry name" value="Sec_Metabolite_Reg"/>
</dbReference>
<evidence type="ECO:0000313" key="7">
    <source>
        <dbReference type="Proteomes" id="UP001586593"/>
    </source>
</evidence>
<accession>A0ABR3VZZ7</accession>
<reference evidence="6 7" key="1">
    <citation type="journal article" date="2024" name="Commun. Biol.">
        <title>Comparative genomic analysis of thermophilic fungi reveals convergent evolutionary adaptations and gene losses.</title>
        <authorList>
            <person name="Steindorff A.S."/>
            <person name="Aguilar-Pontes M.V."/>
            <person name="Robinson A.J."/>
            <person name="Andreopoulos B."/>
            <person name="LaButti K."/>
            <person name="Kuo A."/>
            <person name="Mondo S."/>
            <person name="Riley R."/>
            <person name="Otillar R."/>
            <person name="Haridas S."/>
            <person name="Lipzen A."/>
            <person name="Grimwood J."/>
            <person name="Schmutz J."/>
            <person name="Clum A."/>
            <person name="Reid I.D."/>
            <person name="Moisan M.C."/>
            <person name="Butler G."/>
            <person name="Nguyen T.T.M."/>
            <person name="Dewar K."/>
            <person name="Conant G."/>
            <person name="Drula E."/>
            <person name="Henrissat B."/>
            <person name="Hansel C."/>
            <person name="Singer S."/>
            <person name="Hutchinson M.I."/>
            <person name="de Vries R.P."/>
            <person name="Natvig D.O."/>
            <person name="Powell A.J."/>
            <person name="Tsang A."/>
            <person name="Grigoriev I.V."/>
        </authorList>
    </citation>
    <scope>NUCLEOTIDE SEQUENCE [LARGE SCALE GENOMIC DNA]</scope>
    <source>
        <strain evidence="6 7">ATCC 24622</strain>
    </source>
</reference>
<evidence type="ECO:0000256" key="3">
    <source>
        <dbReference type="ARBA" id="ARBA00023242"/>
    </source>
</evidence>
<dbReference type="InterPro" id="IPR036864">
    <property type="entry name" value="Zn2-C6_fun-type_DNA-bd_sf"/>
</dbReference>
<dbReference type="SMART" id="SM00906">
    <property type="entry name" value="Fungal_trans"/>
    <property type="match status" value="1"/>
</dbReference>
<dbReference type="PANTHER" id="PTHR31001:SF45">
    <property type="entry name" value="ZN(II)2CYS6 TRANSCRIPTION FACTOR (EUROFUNG)"/>
    <property type="match status" value="1"/>
</dbReference>
<evidence type="ECO:0000256" key="4">
    <source>
        <dbReference type="SAM" id="MobiDB-lite"/>
    </source>
</evidence>
<dbReference type="CDD" id="cd12148">
    <property type="entry name" value="fungal_TF_MHR"/>
    <property type="match status" value="1"/>
</dbReference>
<gene>
    <name evidence="6" type="ORF">VTK73DRAFT_9841</name>
</gene>
<feature type="domain" description="Zn(2)-C6 fungal-type" evidence="5">
    <location>
        <begin position="8"/>
        <end position="37"/>
    </location>
</feature>
<feature type="region of interest" description="Disordered" evidence="4">
    <location>
        <begin position="627"/>
        <end position="683"/>
    </location>
</feature>
<dbReference type="CDD" id="cd00067">
    <property type="entry name" value="GAL4"/>
    <property type="match status" value="1"/>
</dbReference>
<sequence length="769" mass="85124">MKLTRGHSCVLCQQRKVRCDKQKPCANCVKAGVECRVVPPQPPRRRKKKPHERDLIERLKKYEQLLSQNGVQFEPLGNEFKPLDGGGSLEDVADLEQDLSGLKTSPSTSNPEYNSGESPHGDKKWYPYIKEYRTVDDVIRDSSDEEDERPTIHHAFDSMFENTDGFPFVVGGSPSSVTSLHPSAIQIFQLWQVYINNVNPLLKISHVPTLQGQIVAAGADPSKISKPLEVLMFAIYFIAVTSMRDEEVQSTFGEDRAVLLGKYHNATQQALVNASFMKSTELMVLQAYFLYLLAAGRFVDPRSLFCLLGIAVRIATRLGLHQDGARFGIPPFETEQRRRLWWQIVAFDKRIAEITGSTINALSSCGGDCLLPLNVNDTDLHVNAKDPPASYRGPTEMLFCLARIELVVAAAPAGSRPAPAQTSTKTRVQFSPSPSSPDVVTHVANQYLPADIDAYCTYMENAYLKHCDPKIPLHFFTLMMTRQALCKLRIVEFMCRGVPPTTLDGPEGDALFVEAVQMVELDNIIYAAEFIRGFLWYTRLNFPFPAYIFLVSALRRRTTGELCERAWAAIAENHERRGMMRNLRSPIHVALGSMFVKAWTAREEAENQLGRTVQPPKMITMLRQHMSRFPQRPRPAPAPSKRSSNGMPAPATTAASVPMAPLAPTNPGMGGSGPGPIPSTSGPPGVYVDGRPIHEAQTRQMASTMLPDDSMMLSFGAANQVFDSTMSDVAFDQMDWSYLLQYSGLPGFGGPPVFPTTDGSQGHLHGPHG</sequence>
<name>A0ABR3VZZ7_9PEZI</name>
<dbReference type="SUPFAM" id="SSF57701">
    <property type="entry name" value="Zn2/Cys6 DNA-binding domain"/>
    <property type="match status" value="1"/>
</dbReference>
<keyword evidence="2" id="KW-0479">Metal-binding</keyword>
<organism evidence="6 7">
    <name type="scientific">Phialemonium thermophilum</name>
    <dbReference type="NCBI Taxonomy" id="223376"/>
    <lineage>
        <taxon>Eukaryota</taxon>
        <taxon>Fungi</taxon>
        <taxon>Dikarya</taxon>
        <taxon>Ascomycota</taxon>
        <taxon>Pezizomycotina</taxon>
        <taxon>Sordariomycetes</taxon>
        <taxon>Sordariomycetidae</taxon>
        <taxon>Cephalothecales</taxon>
        <taxon>Cephalothecaceae</taxon>
        <taxon>Phialemonium</taxon>
    </lineage>
</organism>
<keyword evidence="3" id="KW-0539">Nucleus</keyword>
<dbReference type="Pfam" id="PF04082">
    <property type="entry name" value="Fungal_trans"/>
    <property type="match status" value="1"/>
</dbReference>
<evidence type="ECO:0000256" key="2">
    <source>
        <dbReference type="ARBA" id="ARBA00022723"/>
    </source>
</evidence>
<keyword evidence="7" id="KW-1185">Reference proteome</keyword>
<proteinExistence type="predicted"/>
<dbReference type="Pfam" id="PF00172">
    <property type="entry name" value="Zn_clus"/>
    <property type="match status" value="1"/>
</dbReference>
<feature type="compositionally biased region" description="Polar residues" evidence="4">
    <location>
        <begin position="102"/>
        <end position="117"/>
    </location>
</feature>
<dbReference type="PANTHER" id="PTHR31001">
    <property type="entry name" value="UNCHARACTERIZED TRANSCRIPTIONAL REGULATORY PROTEIN"/>
    <property type="match status" value="1"/>
</dbReference>